<dbReference type="SFLD" id="SFLDG01018">
    <property type="entry name" value="Squalene/Phytoene_Synthase_Lik"/>
    <property type="match status" value="1"/>
</dbReference>
<protein>
    <submittedName>
        <fullName evidence="2">Phytoene synthase</fullName>
    </submittedName>
</protein>
<dbReference type="InterPro" id="IPR019845">
    <property type="entry name" value="Squalene/phytoene_synthase_CS"/>
</dbReference>
<keyword evidence="3" id="KW-1185">Reference proteome</keyword>
<dbReference type="Pfam" id="PF00494">
    <property type="entry name" value="SQS_PSY"/>
    <property type="match status" value="1"/>
</dbReference>
<dbReference type="EMBL" id="BJYV01000007">
    <property type="protein sequence ID" value="GEO21509.1"/>
    <property type="molecule type" value="Genomic_DNA"/>
</dbReference>
<dbReference type="GO" id="GO:0004311">
    <property type="term" value="F:geranylgeranyl diphosphate synthase activity"/>
    <property type="evidence" value="ECO:0007669"/>
    <property type="project" value="InterPro"/>
</dbReference>
<evidence type="ECO:0000256" key="1">
    <source>
        <dbReference type="ARBA" id="ARBA00022679"/>
    </source>
</evidence>
<accession>A0A512CBC4</accession>
<gene>
    <name evidence="2" type="primary">crtB</name>
    <name evidence="2" type="ORF">CQA01_20430</name>
</gene>
<dbReference type="GO" id="GO:0051996">
    <property type="term" value="F:squalene synthase [NAD(P)H] activity"/>
    <property type="evidence" value="ECO:0007669"/>
    <property type="project" value="InterPro"/>
</dbReference>
<dbReference type="SFLD" id="SFLDS00005">
    <property type="entry name" value="Isoprenoid_Synthase_Type_I"/>
    <property type="match status" value="1"/>
</dbReference>
<dbReference type="AlphaFoldDB" id="A0A512CBC4"/>
<dbReference type="InterPro" id="IPR002060">
    <property type="entry name" value="Squ/phyt_synthse"/>
</dbReference>
<comment type="caution">
    <text evidence="2">The sequence shown here is derived from an EMBL/GenBank/DDBJ whole genome shotgun (WGS) entry which is preliminary data.</text>
</comment>
<dbReference type="SUPFAM" id="SSF48576">
    <property type="entry name" value="Terpenoid synthases"/>
    <property type="match status" value="1"/>
</dbReference>
<organism evidence="2 3">
    <name type="scientific">Cyclobacterium qasimii</name>
    <dbReference type="NCBI Taxonomy" id="1350429"/>
    <lineage>
        <taxon>Bacteria</taxon>
        <taxon>Pseudomonadati</taxon>
        <taxon>Bacteroidota</taxon>
        <taxon>Cytophagia</taxon>
        <taxon>Cytophagales</taxon>
        <taxon>Cyclobacteriaceae</taxon>
        <taxon>Cyclobacterium</taxon>
    </lineage>
</organism>
<sequence length="281" mass="32546">MMDPKQLFDDTALECSKLITQRYSTSFTLGIKTLCKKLHMPIYGIYGYVRYADEIVDTFHDKDKASLLENFRQDTYKAIDEEISMNPVLHAFQLIVNKYHIERDLIDAFLNSMAMDLDFATYNDSKYKEYIYGSAEVVGLMCLRVFCEGDQGNYEHLKHAACKLGSAFQKVNFLRDLKSDYEDRGRVYFPGVDFNSFDSHVKAEIEADIKQDFDEALIGINQLPKGAMLGVKIAYLYYLKLFYKIKSLSPEIITKKRIRIPNARKFALLVSTYFGYKVGWN</sequence>
<dbReference type="InterPro" id="IPR008949">
    <property type="entry name" value="Isoprenoid_synthase_dom_sf"/>
</dbReference>
<dbReference type="PROSITE" id="PS01045">
    <property type="entry name" value="SQUALEN_PHYTOEN_SYN_2"/>
    <property type="match status" value="1"/>
</dbReference>
<dbReference type="PANTHER" id="PTHR31480">
    <property type="entry name" value="BIFUNCTIONAL LYCOPENE CYCLASE/PHYTOENE SYNTHASE"/>
    <property type="match status" value="1"/>
</dbReference>
<dbReference type="Proteomes" id="UP000321301">
    <property type="component" value="Unassembled WGS sequence"/>
</dbReference>
<evidence type="ECO:0000313" key="3">
    <source>
        <dbReference type="Proteomes" id="UP000321301"/>
    </source>
</evidence>
<name>A0A512CBC4_9BACT</name>
<reference evidence="2 3" key="1">
    <citation type="submission" date="2019-07" db="EMBL/GenBank/DDBJ databases">
        <title>Whole genome shotgun sequence of Cyclobacterium qasimii NBRC 106168.</title>
        <authorList>
            <person name="Hosoyama A."/>
            <person name="Uohara A."/>
            <person name="Ohji S."/>
            <person name="Ichikawa N."/>
        </authorList>
    </citation>
    <scope>NUCLEOTIDE SEQUENCE [LARGE SCALE GENOMIC DNA]</scope>
    <source>
        <strain evidence="2 3">NBRC 106168</strain>
    </source>
</reference>
<proteinExistence type="predicted"/>
<evidence type="ECO:0000313" key="2">
    <source>
        <dbReference type="EMBL" id="GEO21509.1"/>
    </source>
</evidence>
<dbReference type="Gene3D" id="1.10.600.10">
    <property type="entry name" value="Farnesyl Diphosphate Synthase"/>
    <property type="match status" value="1"/>
</dbReference>
<dbReference type="GO" id="GO:0016117">
    <property type="term" value="P:carotenoid biosynthetic process"/>
    <property type="evidence" value="ECO:0007669"/>
    <property type="project" value="UniProtKB-ARBA"/>
</dbReference>
<dbReference type="SFLD" id="SFLDG01212">
    <property type="entry name" value="Phytoene_synthase_like"/>
    <property type="match status" value="1"/>
</dbReference>
<dbReference type="InterPro" id="IPR033904">
    <property type="entry name" value="Trans_IPPS_HH"/>
</dbReference>
<dbReference type="CDD" id="cd00683">
    <property type="entry name" value="Trans_IPPS_HH"/>
    <property type="match status" value="1"/>
</dbReference>
<keyword evidence="1" id="KW-0808">Transferase</keyword>
<dbReference type="InterPro" id="IPR044843">
    <property type="entry name" value="Trans_IPPS_bact-type"/>
</dbReference>